<keyword evidence="3" id="KW-1185">Reference proteome</keyword>
<organism evidence="2 3">
    <name type="scientific">Tahibacter amnicola</name>
    <dbReference type="NCBI Taxonomy" id="2976241"/>
    <lineage>
        <taxon>Bacteria</taxon>
        <taxon>Pseudomonadati</taxon>
        <taxon>Pseudomonadota</taxon>
        <taxon>Gammaproteobacteria</taxon>
        <taxon>Lysobacterales</taxon>
        <taxon>Rhodanobacteraceae</taxon>
        <taxon>Tahibacter</taxon>
    </lineage>
</organism>
<dbReference type="Proteomes" id="UP001064632">
    <property type="component" value="Chromosome"/>
</dbReference>
<dbReference type="EMBL" id="CP104694">
    <property type="protein sequence ID" value="UXI69434.1"/>
    <property type="molecule type" value="Genomic_DNA"/>
</dbReference>
<dbReference type="PROSITE" id="PS51257">
    <property type="entry name" value="PROKAR_LIPOPROTEIN"/>
    <property type="match status" value="1"/>
</dbReference>
<evidence type="ECO:0008006" key="4">
    <source>
        <dbReference type="Google" id="ProtNLM"/>
    </source>
</evidence>
<dbReference type="SUPFAM" id="SSF54427">
    <property type="entry name" value="NTF2-like"/>
    <property type="match status" value="1"/>
</dbReference>
<dbReference type="Gene3D" id="3.10.450.50">
    <property type="match status" value="2"/>
</dbReference>
<evidence type="ECO:0000313" key="3">
    <source>
        <dbReference type="Proteomes" id="UP001064632"/>
    </source>
</evidence>
<evidence type="ECO:0000313" key="2">
    <source>
        <dbReference type="EMBL" id="UXI69434.1"/>
    </source>
</evidence>
<keyword evidence="1" id="KW-0732">Signal</keyword>
<dbReference type="RefSeq" id="WP_261696389.1">
    <property type="nucleotide sequence ID" value="NZ_CP104694.1"/>
</dbReference>
<feature type="signal peptide" evidence="1">
    <location>
        <begin position="1"/>
        <end position="27"/>
    </location>
</feature>
<sequence length="306" mass="32016">MARQFLGAVLLTLAACASIVGSSPVDASAPSTKAALEALLATDKKLGESAKSHDVVDGLAPLFADDVAMPVPGKGFVDGKAAVLEALKANPDNAKGHLSWTPARGVVSADGQHGFTFGYMTLHRDGAEAVPLKYLAYWVHGPSGWRVAVYKRGKRPAGDISAPLPASLAPEKSVATADASQLETYRESLDAIERAFSDEAQKIGLGPAFVKYGSDDAINLGGPKNATFVVGAQEIGKLVGEGLPPNTSPVTWAPDRVIVSGSGDLGVTIGYLKPNQAAPDGNRQPIPFFTIWRRADSASPWRYIAE</sequence>
<reference evidence="2" key="1">
    <citation type="submission" date="2022-09" db="EMBL/GenBank/DDBJ databases">
        <title>Tahibacter sp. nov., isolated from a fresh water.</title>
        <authorList>
            <person name="Baek J.H."/>
            <person name="Lee J.K."/>
            <person name="Kim J.M."/>
            <person name="Jeon C.O."/>
        </authorList>
    </citation>
    <scope>NUCLEOTIDE SEQUENCE</scope>
    <source>
        <strain evidence="2">W38</strain>
    </source>
</reference>
<proteinExistence type="predicted"/>
<accession>A0ABY6BHS8</accession>
<gene>
    <name evidence="2" type="ORF">N4264_07235</name>
</gene>
<protein>
    <recommendedName>
        <fullName evidence="4">Ketosteroid isomerase-like protein</fullName>
    </recommendedName>
</protein>
<feature type="chain" id="PRO_5046722231" description="Ketosteroid isomerase-like protein" evidence="1">
    <location>
        <begin position="28"/>
        <end position="306"/>
    </location>
</feature>
<evidence type="ECO:0000256" key="1">
    <source>
        <dbReference type="SAM" id="SignalP"/>
    </source>
</evidence>
<dbReference type="InterPro" id="IPR032710">
    <property type="entry name" value="NTF2-like_dom_sf"/>
</dbReference>
<name>A0ABY6BHS8_9GAMM</name>